<protein>
    <recommendedName>
        <fullName evidence="4">HNH domain-containing protein</fullName>
    </recommendedName>
</protein>
<evidence type="ECO:0000256" key="1">
    <source>
        <dbReference type="SAM" id="MobiDB-lite"/>
    </source>
</evidence>
<organism evidence="2 3">
    <name type="scientific">Crateriforma conspicua</name>
    <dbReference type="NCBI Taxonomy" id="2527996"/>
    <lineage>
        <taxon>Bacteria</taxon>
        <taxon>Pseudomonadati</taxon>
        <taxon>Planctomycetota</taxon>
        <taxon>Planctomycetia</taxon>
        <taxon>Planctomycetales</taxon>
        <taxon>Planctomycetaceae</taxon>
        <taxon>Crateriforma</taxon>
    </lineage>
</organism>
<evidence type="ECO:0000313" key="3">
    <source>
        <dbReference type="Proteomes" id="UP000317238"/>
    </source>
</evidence>
<dbReference type="EMBL" id="SJPL01000001">
    <property type="protein sequence ID" value="TWT69539.1"/>
    <property type="molecule type" value="Genomic_DNA"/>
</dbReference>
<dbReference type="RefSeq" id="WP_196784209.1">
    <property type="nucleotide sequence ID" value="NZ_CP036319.1"/>
</dbReference>
<keyword evidence="3" id="KW-1185">Reference proteome</keyword>
<evidence type="ECO:0008006" key="4">
    <source>
        <dbReference type="Google" id="ProtNLM"/>
    </source>
</evidence>
<sequence>MTTGSENDTDPSGPTCGPESPALLPDQCQLCRRITRKGTTRHHLIPRRCHSNKWFKKRFTRQQMQQTIPLCRDCHSAVHRFVPSEKELGRNYGTVQALLSHDRIRDFVAWVRHRR</sequence>
<dbReference type="AlphaFoldDB" id="A0A5C5Y405"/>
<dbReference type="PANTHER" id="PTHR37827">
    <property type="entry name" value="TUDOR DOMAIN-CONTAINING PROTEIN"/>
    <property type="match status" value="1"/>
</dbReference>
<gene>
    <name evidence="2" type="ORF">Pan14r_18270</name>
</gene>
<name>A0A5C5Y405_9PLAN</name>
<dbReference type="Proteomes" id="UP000317238">
    <property type="component" value="Unassembled WGS sequence"/>
</dbReference>
<comment type="caution">
    <text evidence="2">The sequence shown here is derived from an EMBL/GenBank/DDBJ whole genome shotgun (WGS) entry which is preliminary data.</text>
</comment>
<evidence type="ECO:0000313" key="2">
    <source>
        <dbReference type="EMBL" id="TWT69539.1"/>
    </source>
</evidence>
<accession>A0A5C5Y405</accession>
<reference evidence="2 3" key="1">
    <citation type="submission" date="2019-02" db="EMBL/GenBank/DDBJ databases">
        <title>Deep-cultivation of Planctomycetes and their phenomic and genomic characterization uncovers novel biology.</title>
        <authorList>
            <person name="Wiegand S."/>
            <person name="Jogler M."/>
            <person name="Boedeker C."/>
            <person name="Pinto D."/>
            <person name="Vollmers J."/>
            <person name="Rivas-Marin E."/>
            <person name="Kohn T."/>
            <person name="Peeters S.H."/>
            <person name="Heuer A."/>
            <person name="Rast P."/>
            <person name="Oberbeckmann S."/>
            <person name="Bunk B."/>
            <person name="Jeske O."/>
            <person name="Meyerdierks A."/>
            <person name="Storesund J.E."/>
            <person name="Kallscheuer N."/>
            <person name="Luecker S."/>
            <person name="Lage O.M."/>
            <person name="Pohl T."/>
            <person name="Merkel B.J."/>
            <person name="Hornburger P."/>
            <person name="Mueller R.-W."/>
            <person name="Bruemmer F."/>
            <person name="Labrenz M."/>
            <person name="Spormann A.M."/>
            <person name="Op Den Camp H."/>
            <person name="Overmann J."/>
            <person name="Amann R."/>
            <person name="Jetten M.S.M."/>
            <person name="Mascher T."/>
            <person name="Medema M.H."/>
            <person name="Devos D.P."/>
            <person name="Kaster A.-K."/>
            <person name="Ovreas L."/>
            <person name="Rohde M."/>
            <person name="Galperin M.Y."/>
            <person name="Jogler C."/>
        </authorList>
    </citation>
    <scope>NUCLEOTIDE SEQUENCE [LARGE SCALE GENOMIC DNA]</scope>
    <source>
        <strain evidence="2 3">Pan14r</strain>
    </source>
</reference>
<feature type="region of interest" description="Disordered" evidence="1">
    <location>
        <begin position="1"/>
        <end position="21"/>
    </location>
</feature>
<feature type="compositionally biased region" description="Polar residues" evidence="1">
    <location>
        <begin position="1"/>
        <end position="12"/>
    </location>
</feature>
<proteinExistence type="predicted"/>
<dbReference type="PANTHER" id="PTHR37827:SF1">
    <property type="entry name" value="HNH DOMAIN-CONTAINING PROTEIN"/>
    <property type="match status" value="1"/>
</dbReference>